<organism evidence="2 3">
    <name type="scientific">Blastopirellula marina</name>
    <dbReference type="NCBI Taxonomy" id="124"/>
    <lineage>
        <taxon>Bacteria</taxon>
        <taxon>Pseudomonadati</taxon>
        <taxon>Planctomycetota</taxon>
        <taxon>Planctomycetia</taxon>
        <taxon>Pirellulales</taxon>
        <taxon>Pirellulaceae</taxon>
        <taxon>Blastopirellula</taxon>
    </lineage>
</organism>
<sequence>MLARGVTERKLRRDGEIEERFGMKFIARGGSAKRKKHNDFSSPFDPLSKPQTNDCNARIKGRADRNQHPWLNQQI</sequence>
<accession>A0A2S8FNL3</accession>
<gene>
    <name evidence="2" type="ORF">C5Y96_11360</name>
</gene>
<reference evidence="2 3" key="1">
    <citation type="submission" date="2018-02" db="EMBL/GenBank/DDBJ databases">
        <title>Comparative genomes isolates from brazilian mangrove.</title>
        <authorList>
            <person name="Araujo J.E."/>
            <person name="Taketani R.G."/>
            <person name="Silva M.C.P."/>
            <person name="Loureco M.V."/>
            <person name="Andreote F.D."/>
        </authorList>
    </citation>
    <scope>NUCLEOTIDE SEQUENCE [LARGE SCALE GENOMIC DNA]</scope>
    <source>
        <strain evidence="2 3">HEX-2 MGV</strain>
    </source>
</reference>
<comment type="caution">
    <text evidence="2">The sequence shown here is derived from an EMBL/GenBank/DDBJ whole genome shotgun (WGS) entry which is preliminary data.</text>
</comment>
<name>A0A2S8FNL3_9BACT</name>
<evidence type="ECO:0000256" key="1">
    <source>
        <dbReference type="SAM" id="MobiDB-lite"/>
    </source>
</evidence>
<dbReference type="EMBL" id="PUIA01000035">
    <property type="protein sequence ID" value="PQO33434.1"/>
    <property type="molecule type" value="Genomic_DNA"/>
</dbReference>
<dbReference type="AlphaFoldDB" id="A0A2S8FNL3"/>
<proteinExistence type="predicted"/>
<protein>
    <submittedName>
        <fullName evidence="2">Uncharacterized protein</fullName>
    </submittedName>
</protein>
<evidence type="ECO:0000313" key="3">
    <source>
        <dbReference type="Proteomes" id="UP000240009"/>
    </source>
</evidence>
<evidence type="ECO:0000313" key="2">
    <source>
        <dbReference type="EMBL" id="PQO33434.1"/>
    </source>
</evidence>
<dbReference type="Proteomes" id="UP000240009">
    <property type="component" value="Unassembled WGS sequence"/>
</dbReference>
<feature type="region of interest" description="Disordered" evidence="1">
    <location>
        <begin position="29"/>
        <end position="53"/>
    </location>
</feature>